<dbReference type="AlphaFoldDB" id="K1XVM0"/>
<dbReference type="EMBL" id="JH921438">
    <property type="protein sequence ID" value="EKD16729.1"/>
    <property type="molecule type" value="Genomic_DNA"/>
</dbReference>
<feature type="region of interest" description="Disordered" evidence="1">
    <location>
        <begin position="118"/>
        <end position="182"/>
    </location>
</feature>
<protein>
    <submittedName>
        <fullName evidence="2">Uncharacterized protein</fullName>
    </submittedName>
</protein>
<dbReference type="InParanoid" id="K1XVM0"/>
<feature type="compositionally biased region" description="Low complexity" evidence="1">
    <location>
        <begin position="146"/>
        <end position="156"/>
    </location>
</feature>
<feature type="region of interest" description="Disordered" evidence="1">
    <location>
        <begin position="1"/>
        <end position="58"/>
    </location>
</feature>
<accession>K1XVM0</accession>
<dbReference type="OrthoDB" id="3563064at2759"/>
<evidence type="ECO:0000256" key="1">
    <source>
        <dbReference type="SAM" id="MobiDB-lite"/>
    </source>
</evidence>
<feature type="compositionally biased region" description="Basic residues" evidence="1">
    <location>
        <begin position="1"/>
        <end position="10"/>
    </location>
</feature>
<dbReference type="GeneID" id="18761133"/>
<reference evidence="2 3" key="1">
    <citation type="journal article" date="2012" name="BMC Genomics">
        <title>Sequencing the genome of Marssonina brunnea reveals fungus-poplar co-evolution.</title>
        <authorList>
            <person name="Zhu S."/>
            <person name="Cao Y.-Z."/>
            <person name="Jiang C."/>
            <person name="Tan B.-Y."/>
            <person name="Wang Z."/>
            <person name="Feng S."/>
            <person name="Zhang L."/>
            <person name="Su X.-H."/>
            <person name="Brejova B."/>
            <person name="Vinar T."/>
            <person name="Xu M."/>
            <person name="Wang M.-X."/>
            <person name="Zhang S.-G."/>
            <person name="Huang M.-R."/>
            <person name="Wu R."/>
            <person name="Zhou Y."/>
        </authorList>
    </citation>
    <scope>NUCLEOTIDE SEQUENCE [LARGE SCALE GENOMIC DNA]</scope>
    <source>
        <strain evidence="2 3">MB_m1</strain>
    </source>
</reference>
<proteinExistence type="predicted"/>
<feature type="compositionally biased region" description="Polar residues" evidence="1">
    <location>
        <begin position="32"/>
        <end position="56"/>
    </location>
</feature>
<keyword evidence="3" id="KW-1185">Reference proteome</keyword>
<feature type="compositionally biased region" description="Pro residues" evidence="1">
    <location>
        <begin position="168"/>
        <end position="182"/>
    </location>
</feature>
<name>K1XVM0_MARBU</name>
<dbReference type="OMA" id="GATQESH"/>
<dbReference type="Proteomes" id="UP000006753">
    <property type="component" value="Unassembled WGS sequence"/>
</dbReference>
<gene>
    <name evidence="2" type="ORF">MBM_05198</name>
</gene>
<dbReference type="RefSeq" id="XP_007293087.1">
    <property type="nucleotide sequence ID" value="XM_007293025.1"/>
</dbReference>
<organism evidence="2 3">
    <name type="scientific">Marssonina brunnea f. sp. multigermtubi (strain MB_m1)</name>
    <name type="common">Marssonina leaf spot fungus</name>
    <dbReference type="NCBI Taxonomy" id="1072389"/>
    <lineage>
        <taxon>Eukaryota</taxon>
        <taxon>Fungi</taxon>
        <taxon>Dikarya</taxon>
        <taxon>Ascomycota</taxon>
        <taxon>Pezizomycotina</taxon>
        <taxon>Leotiomycetes</taxon>
        <taxon>Helotiales</taxon>
        <taxon>Drepanopezizaceae</taxon>
        <taxon>Drepanopeziza</taxon>
    </lineage>
</organism>
<evidence type="ECO:0000313" key="2">
    <source>
        <dbReference type="EMBL" id="EKD16729.1"/>
    </source>
</evidence>
<dbReference type="KEGG" id="mbe:MBM_05198"/>
<dbReference type="HOGENOM" id="CLU_1156609_0_0_1"/>
<evidence type="ECO:0000313" key="3">
    <source>
        <dbReference type="Proteomes" id="UP000006753"/>
    </source>
</evidence>
<sequence length="240" mass="26026">MSSSPKQKKSVHYERGTKGSSHHHRSSRDSGVGTSSASDRASLGTPTESFNSSQIEAQRHSLRAVQEALDAANDRIGQLEASTAKLNVLLSDSNRENRLLKREKADLHNKIVELKEDLEHEKRKRRRASNRASPPRSSPSRREIEASAAAASAASSHRSERKSSTYQRPPPNSAPNPFLPSPRDPGLPVVTYAPAISVAYAPSAVSYSSAPVFAHAPLPSRGHYANASPLNDGKYHLTPL</sequence>